<feature type="domain" description="HTH araC/xylS-type" evidence="5">
    <location>
        <begin position="161"/>
        <end position="259"/>
    </location>
</feature>
<dbReference type="InterPro" id="IPR009057">
    <property type="entry name" value="Homeodomain-like_sf"/>
</dbReference>
<dbReference type="RefSeq" id="WP_316700195.1">
    <property type="nucleotide sequence ID" value="NZ_CP136336.1"/>
</dbReference>
<protein>
    <submittedName>
        <fullName evidence="6">AraC family transcriptional regulator</fullName>
    </submittedName>
</protein>
<dbReference type="Pfam" id="PF12833">
    <property type="entry name" value="HTH_18"/>
    <property type="match status" value="1"/>
</dbReference>
<dbReference type="PROSITE" id="PS01124">
    <property type="entry name" value="HTH_ARAC_FAMILY_2"/>
    <property type="match status" value="1"/>
</dbReference>
<proteinExistence type="predicted"/>
<dbReference type="PANTHER" id="PTHR46796">
    <property type="entry name" value="HTH-TYPE TRANSCRIPTIONAL ACTIVATOR RHAS-RELATED"/>
    <property type="match status" value="1"/>
</dbReference>
<sequence>MDLQFEPHAGRPPSSPSTSSYGRMHMQREGFLYAGMVAEIPSQRHSVLLYVGLSDEPFTLEAAGQSVNITSALLGPGVRKRVLGRPDVACIDVSPVHPSYPAFAQANASVQVWPREHFAPLLPALHDFRAGRMSPADADRLYAKVVALAEQRLPPTKPVDPRVRQVMKLLHENRRRSLDELAESVCLSKDWLVHLFQREAGISLRKYEQTIKLHAAAAFVNRGVSMTQVAAIAGFADSAHFSKMWKQHYGLPPNRMFSGHEYVTVDPMPSRPMHA</sequence>
<dbReference type="Proteomes" id="UP001303946">
    <property type="component" value="Chromosome"/>
</dbReference>
<keyword evidence="3" id="KW-0804">Transcription</keyword>
<evidence type="ECO:0000313" key="7">
    <source>
        <dbReference type="Proteomes" id="UP001303946"/>
    </source>
</evidence>
<evidence type="ECO:0000313" key="6">
    <source>
        <dbReference type="EMBL" id="WOB07536.1"/>
    </source>
</evidence>
<dbReference type="SUPFAM" id="SSF46689">
    <property type="entry name" value="Homeodomain-like"/>
    <property type="match status" value="1"/>
</dbReference>
<dbReference type="Gene3D" id="1.10.10.60">
    <property type="entry name" value="Homeodomain-like"/>
    <property type="match status" value="2"/>
</dbReference>
<reference evidence="6 7" key="1">
    <citation type="submission" date="2023-10" db="EMBL/GenBank/DDBJ databases">
        <title>Bacteria for the degradation of biodegradable plastic PBAT(Polybutylene adipate terephthalate).</title>
        <authorList>
            <person name="Weon H.-Y."/>
            <person name="Yeon J."/>
        </authorList>
    </citation>
    <scope>NUCLEOTIDE SEQUENCE [LARGE SCALE GENOMIC DNA]</scope>
    <source>
        <strain evidence="6 7">SBD 7-3</strain>
    </source>
</reference>
<gene>
    <name evidence="6" type="ORF">RXV79_21820</name>
</gene>
<keyword evidence="7" id="KW-1185">Reference proteome</keyword>
<evidence type="ECO:0000256" key="4">
    <source>
        <dbReference type="SAM" id="MobiDB-lite"/>
    </source>
</evidence>
<evidence type="ECO:0000256" key="1">
    <source>
        <dbReference type="ARBA" id="ARBA00023015"/>
    </source>
</evidence>
<dbReference type="InterPro" id="IPR018060">
    <property type="entry name" value="HTH_AraC"/>
</dbReference>
<feature type="region of interest" description="Disordered" evidence="4">
    <location>
        <begin position="1"/>
        <end position="22"/>
    </location>
</feature>
<keyword evidence="2" id="KW-0238">DNA-binding</keyword>
<dbReference type="SMART" id="SM00342">
    <property type="entry name" value="HTH_ARAC"/>
    <property type="match status" value="1"/>
</dbReference>
<evidence type="ECO:0000259" key="5">
    <source>
        <dbReference type="PROSITE" id="PS01124"/>
    </source>
</evidence>
<evidence type="ECO:0000256" key="2">
    <source>
        <dbReference type="ARBA" id="ARBA00023125"/>
    </source>
</evidence>
<name>A0ABZ0CSP9_9BURK</name>
<accession>A0ABZ0CSP9</accession>
<evidence type="ECO:0000256" key="3">
    <source>
        <dbReference type="ARBA" id="ARBA00023163"/>
    </source>
</evidence>
<dbReference type="EMBL" id="CP136336">
    <property type="protein sequence ID" value="WOB07536.1"/>
    <property type="molecule type" value="Genomic_DNA"/>
</dbReference>
<keyword evidence="1" id="KW-0805">Transcription regulation</keyword>
<dbReference type="InterPro" id="IPR050204">
    <property type="entry name" value="AraC_XylS_family_regulators"/>
</dbReference>
<organism evidence="6 7">
    <name type="scientific">Piscinibacter gummiphilus</name>
    <dbReference type="NCBI Taxonomy" id="946333"/>
    <lineage>
        <taxon>Bacteria</taxon>
        <taxon>Pseudomonadati</taxon>
        <taxon>Pseudomonadota</taxon>
        <taxon>Betaproteobacteria</taxon>
        <taxon>Burkholderiales</taxon>
        <taxon>Sphaerotilaceae</taxon>
        <taxon>Piscinibacter</taxon>
    </lineage>
</organism>